<dbReference type="Pfam" id="PF08240">
    <property type="entry name" value="ADH_N"/>
    <property type="match status" value="1"/>
</dbReference>
<gene>
    <name evidence="2" type="ordered locus">Caci_1047</name>
</gene>
<dbReference type="Pfam" id="PF13602">
    <property type="entry name" value="ADH_zinc_N_2"/>
    <property type="match status" value="1"/>
</dbReference>
<accession>C7Q4B3</accession>
<dbReference type="SMART" id="SM00829">
    <property type="entry name" value="PKS_ER"/>
    <property type="match status" value="1"/>
</dbReference>
<dbReference type="InParanoid" id="C7Q4B3"/>
<dbReference type="InterPro" id="IPR011032">
    <property type="entry name" value="GroES-like_sf"/>
</dbReference>
<feature type="domain" description="Enoyl reductase (ER)" evidence="1">
    <location>
        <begin position="10"/>
        <end position="326"/>
    </location>
</feature>
<dbReference type="KEGG" id="cai:Caci_1047"/>
<dbReference type="RefSeq" id="WP_012785267.1">
    <property type="nucleotide sequence ID" value="NC_013131.1"/>
</dbReference>
<dbReference type="InterPro" id="IPR020843">
    <property type="entry name" value="ER"/>
</dbReference>
<sequence length="336" mass="35807">MKAYVLRAYGPPTNLELTDVDQPVPADHEVLVRNRATSINPYDWHHMRGEPVVARLLSKTIGLRAPNIRILGCDMAGEVEAVGQAVTRFKPGDAVFALLDHGGFAEYVAVPEDVLVPKPQNMSFEQAAAVPMAAMTALLAVRDVAHVASGQEVLVNGATGGVGSFAVQMARAAGATVTAVCGPKNADLAEALGATTVIDYQRHDFTNAGRRYDAIVDVAGQYPARRLRRALLRDGTLVLVGGQAGRWFQPMGHMLGAMISAPVVRQRVAMADTVAYRDKPGKLAEVAELITADEVIPVIDQVLRFEELPSAVERQELGHARGKIVVAGAGTEIPAI</sequence>
<name>C7Q4B3_CATAD</name>
<dbReference type="eggNOG" id="COG0604">
    <property type="taxonomic scope" value="Bacteria"/>
</dbReference>
<dbReference type="Gene3D" id="3.90.180.10">
    <property type="entry name" value="Medium-chain alcohol dehydrogenases, catalytic domain"/>
    <property type="match status" value="1"/>
</dbReference>
<dbReference type="Proteomes" id="UP000000851">
    <property type="component" value="Chromosome"/>
</dbReference>
<evidence type="ECO:0000313" key="2">
    <source>
        <dbReference type="EMBL" id="ACU69973.1"/>
    </source>
</evidence>
<organism evidence="2 3">
    <name type="scientific">Catenulispora acidiphila (strain DSM 44928 / JCM 14897 / NBRC 102108 / NRRL B-24433 / ID139908)</name>
    <dbReference type="NCBI Taxonomy" id="479433"/>
    <lineage>
        <taxon>Bacteria</taxon>
        <taxon>Bacillati</taxon>
        <taxon>Actinomycetota</taxon>
        <taxon>Actinomycetes</taxon>
        <taxon>Catenulisporales</taxon>
        <taxon>Catenulisporaceae</taxon>
        <taxon>Catenulispora</taxon>
    </lineage>
</organism>
<reference evidence="2 3" key="1">
    <citation type="journal article" date="2009" name="Stand. Genomic Sci.">
        <title>Complete genome sequence of Catenulispora acidiphila type strain (ID 139908).</title>
        <authorList>
            <person name="Copeland A."/>
            <person name="Lapidus A."/>
            <person name="Glavina Del Rio T."/>
            <person name="Nolan M."/>
            <person name="Lucas S."/>
            <person name="Chen F."/>
            <person name="Tice H."/>
            <person name="Cheng J.F."/>
            <person name="Bruce D."/>
            <person name="Goodwin L."/>
            <person name="Pitluck S."/>
            <person name="Mikhailova N."/>
            <person name="Pati A."/>
            <person name="Ivanova N."/>
            <person name="Mavromatis K."/>
            <person name="Chen A."/>
            <person name="Palaniappan K."/>
            <person name="Chain P."/>
            <person name="Land M."/>
            <person name="Hauser L."/>
            <person name="Chang Y.J."/>
            <person name="Jeffries C.D."/>
            <person name="Chertkov O."/>
            <person name="Brettin T."/>
            <person name="Detter J.C."/>
            <person name="Han C."/>
            <person name="Ali Z."/>
            <person name="Tindall B.J."/>
            <person name="Goker M."/>
            <person name="Bristow J."/>
            <person name="Eisen J.A."/>
            <person name="Markowitz V."/>
            <person name="Hugenholtz P."/>
            <person name="Kyrpides N.C."/>
            <person name="Klenk H.P."/>
        </authorList>
    </citation>
    <scope>NUCLEOTIDE SEQUENCE [LARGE SCALE GENOMIC DNA]</scope>
    <source>
        <strain evidence="3">DSM 44928 / JCM 14897 / NBRC 102108 / NRRL B-24433 / ID139908</strain>
    </source>
</reference>
<dbReference type="AlphaFoldDB" id="C7Q4B3"/>
<dbReference type="HOGENOM" id="CLU_026673_3_3_11"/>
<protein>
    <submittedName>
        <fullName evidence="2">Alcohol dehydrogenase GroES domain protein</fullName>
    </submittedName>
</protein>
<dbReference type="GO" id="GO:0016491">
    <property type="term" value="F:oxidoreductase activity"/>
    <property type="evidence" value="ECO:0007669"/>
    <property type="project" value="InterPro"/>
</dbReference>
<proteinExistence type="predicted"/>
<dbReference type="InterPro" id="IPR036291">
    <property type="entry name" value="NAD(P)-bd_dom_sf"/>
</dbReference>
<evidence type="ECO:0000259" key="1">
    <source>
        <dbReference type="SMART" id="SM00829"/>
    </source>
</evidence>
<dbReference type="SUPFAM" id="SSF50129">
    <property type="entry name" value="GroES-like"/>
    <property type="match status" value="1"/>
</dbReference>
<dbReference type="STRING" id="479433.Caci_1047"/>
<evidence type="ECO:0000313" key="3">
    <source>
        <dbReference type="Proteomes" id="UP000000851"/>
    </source>
</evidence>
<dbReference type="OrthoDB" id="3727682at2"/>
<dbReference type="PANTHER" id="PTHR11695:SF294">
    <property type="entry name" value="RETICULON-4-INTERACTING PROTEIN 1, MITOCHONDRIAL"/>
    <property type="match status" value="1"/>
</dbReference>
<dbReference type="InterPro" id="IPR013154">
    <property type="entry name" value="ADH-like_N"/>
</dbReference>
<keyword evidence="3" id="KW-1185">Reference proteome</keyword>
<dbReference type="EMBL" id="CP001700">
    <property type="protein sequence ID" value="ACU69973.1"/>
    <property type="molecule type" value="Genomic_DNA"/>
</dbReference>
<dbReference type="SUPFAM" id="SSF51735">
    <property type="entry name" value="NAD(P)-binding Rossmann-fold domains"/>
    <property type="match status" value="1"/>
</dbReference>
<dbReference type="InterPro" id="IPR050700">
    <property type="entry name" value="YIM1/Zinc_Alcohol_DH_Fams"/>
</dbReference>
<dbReference type="Gene3D" id="3.40.50.720">
    <property type="entry name" value="NAD(P)-binding Rossmann-like Domain"/>
    <property type="match status" value="1"/>
</dbReference>
<dbReference type="PANTHER" id="PTHR11695">
    <property type="entry name" value="ALCOHOL DEHYDROGENASE RELATED"/>
    <property type="match status" value="1"/>
</dbReference>
<dbReference type="CDD" id="cd08267">
    <property type="entry name" value="MDR1"/>
    <property type="match status" value="1"/>
</dbReference>